<feature type="domain" description="Ribonuclease H1 N-terminal" evidence="1">
    <location>
        <begin position="224"/>
        <end position="262"/>
    </location>
</feature>
<evidence type="ECO:0000313" key="2">
    <source>
        <dbReference type="EMBL" id="KIM74213.1"/>
    </source>
</evidence>
<dbReference type="Pfam" id="PF01693">
    <property type="entry name" value="Cauli_VI"/>
    <property type="match status" value="2"/>
</dbReference>
<evidence type="ECO:0000259" key="1">
    <source>
        <dbReference type="Pfam" id="PF01693"/>
    </source>
</evidence>
<dbReference type="OrthoDB" id="3254429at2759"/>
<protein>
    <recommendedName>
        <fullName evidence="1">Ribonuclease H1 N-terminal domain-containing protein</fullName>
    </recommendedName>
</protein>
<dbReference type="SUPFAM" id="SSF55658">
    <property type="entry name" value="L9 N-domain-like"/>
    <property type="match status" value="2"/>
</dbReference>
<dbReference type="EMBL" id="KN833065">
    <property type="protein sequence ID" value="KIM74213.1"/>
    <property type="molecule type" value="Genomic_DNA"/>
</dbReference>
<evidence type="ECO:0000313" key="3">
    <source>
        <dbReference type="Proteomes" id="UP000054166"/>
    </source>
</evidence>
<dbReference type="HOGENOM" id="CLU_997890_0_0_1"/>
<dbReference type="Proteomes" id="UP000054166">
    <property type="component" value="Unassembled WGS sequence"/>
</dbReference>
<organism evidence="2 3">
    <name type="scientific">Piloderma croceum (strain F 1598)</name>
    <dbReference type="NCBI Taxonomy" id="765440"/>
    <lineage>
        <taxon>Eukaryota</taxon>
        <taxon>Fungi</taxon>
        <taxon>Dikarya</taxon>
        <taxon>Basidiomycota</taxon>
        <taxon>Agaricomycotina</taxon>
        <taxon>Agaricomycetes</taxon>
        <taxon>Agaricomycetidae</taxon>
        <taxon>Atheliales</taxon>
        <taxon>Atheliaceae</taxon>
        <taxon>Piloderma</taxon>
    </lineage>
</organism>
<dbReference type="InParanoid" id="A0A0C3AK32"/>
<reference evidence="3" key="2">
    <citation type="submission" date="2015-01" db="EMBL/GenBank/DDBJ databases">
        <title>Evolutionary Origins and Diversification of the Mycorrhizal Mutualists.</title>
        <authorList>
            <consortium name="DOE Joint Genome Institute"/>
            <consortium name="Mycorrhizal Genomics Consortium"/>
            <person name="Kohler A."/>
            <person name="Kuo A."/>
            <person name="Nagy L.G."/>
            <person name="Floudas D."/>
            <person name="Copeland A."/>
            <person name="Barry K.W."/>
            <person name="Cichocki N."/>
            <person name="Veneault-Fourrey C."/>
            <person name="LaButti K."/>
            <person name="Lindquist E.A."/>
            <person name="Lipzen A."/>
            <person name="Lundell T."/>
            <person name="Morin E."/>
            <person name="Murat C."/>
            <person name="Riley R."/>
            <person name="Ohm R."/>
            <person name="Sun H."/>
            <person name="Tunlid A."/>
            <person name="Henrissat B."/>
            <person name="Grigoriev I.V."/>
            <person name="Hibbett D.S."/>
            <person name="Martin F."/>
        </authorList>
    </citation>
    <scope>NUCLEOTIDE SEQUENCE [LARGE SCALE GENOMIC DNA]</scope>
    <source>
        <strain evidence="3">F 1598</strain>
    </source>
</reference>
<accession>A0A0C3AK32</accession>
<dbReference type="Gene3D" id="3.40.970.10">
    <property type="entry name" value="Ribonuclease H1, N-terminal domain"/>
    <property type="match status" value="2"/>
</dbReference>
<dbReference type="InterPro" id="IPR037056">
    <property type="entry name" value="RNase_H1_N_sf"/>
</dbReference>
<gene>
    <name evidence="2" type="ORF">PILCRDRAFT_92724</name>
</gene>
<dbReference type="InterPro" id="IPR009027">
    <property type="entry name" value="Ribosomal_bL9/RNase_H1_N"/>
</dbReference>
<feature type="domain" description="Ribonuclease H1 N-terminal" evidence="1">
    <location>
        <begin position="129"/>
        <end position="170"/>
    </location>
</feature>
<sequence>MTSSASTPTLNHHAVVLRQFTTRRRGHLQTPRRFTNWGCLTPFPLLHQLLLAAQQQEYPTAGKEYRLVSLHLPPAPVLQNDVYNVTSGKRTGVRETWPDAGDATQGVPGGHVVKVHVIVPRETRRRRTAYVVFEGLRPGIYNTWEEVKPLVKRVPGNIHQGFDTCLEAERAYVVAYALGAVRMLPSRDDAGSQLVSPAIPTPEAIMAAFSSASDNFLSAEWHIVFKGLRPGVYPAWNFAATQMKGIRCAIYQKYASKAEAEEAYADALHDHYVKVLENN</sequence>
<reference evidence="2 3" key="1">
    <citation type="submission" date="2014-04" db="EMBL/GenBank/DDBJ databases">
        <authorList>
            <consortium name="DOE Joint Genome Institute"/>
            <person name="Kuo A."/>
            <person name="Tarkka M."/>
            <person name="Buscot F."/>
            <person name="Kohler A."/>
            <person name="Nagy L.G."/>
            <person name="Floudas D."/>
            <person name="Copeland A."/>
            <person name="Barry K.W."/>
            <person name="Cichocki N."/>
            <person name="Veneault-Fourrey C."/>
            <person name="LaButti K."/>
            <person name="Lindquist E.A."/>
            <person name="Lipzen A."/>
            <person name="Lundell T."/>
            <person name="Morin E."/>
            <person name="Murat C."/>
            <person name="Sun H."/>
            <person name="Tunlid A."/>
            <person name="Henrissat B."/>
            <person name="Grigoriev I.V."/>
            <person name="Hibbett D.S."/>
            <person name="Martin F."/>
            <person name="Nordberg H.P."/>
            <person name="Cantor M.N."/>
            <person name="Hua S.X."/>
        </authorList>
    </citation>
    <scope>NUCLEOTIDE SEQUENCE [LARGE SCALE GENOMIC DNA]</scope>
    <source>
        <strain evidence="2 3">F 1598</strain>
    </source>
</reference>
<proteinExistence type="predicted"/>
<dbReference type="InterPro" id="IPR011320">
    <property type="entry name" value="RNase_H1_N"/>
</dbReference>
<dbReference type="AlphaFoldDB" id="A0A0C3AK32"/>
<keyword evidence="3" id="KW-1185">Reference proteome</keyword>
<name>A0A0C3AK32_PILCF</name>